<sequence>MLFFLPYCISMKHEPLTFTCTNTPNASPLYDMHAAGIGVIVVDLCFLSSITPPPLTRVENLPSTVCTQLSSTANFFCLQQQLICHGCIFCFFCWFVPLQLRR</sequence>
<accession>A0A0S4KPL7</accession>
<protein>
    <submittedName>
        <fullName evidence="1">Uncharacterized protein</fullName>
    </submittedName>
</protein>
<dbReference type="AlphaFoldDB" id="A0A0S4KPL7"/>
<name>A0A0S4KPL7_BODSA</name>
<gene>
    <name evidence="1" type="ORF">BSAL_48490</name>
</gene>
<dbReference type="VEuPathDB" id="TriTrypDB:BSAL_48490"/>
<evidence type="ECO:0000313" key="1">
    <source>
        <dbReference type="EMBL" id="CUI15575.1"/>
    </source>
</evidence>
<evidence type="ECO:0000313" key="2">
    <source>
        <dbReference type="Proteomes" id="UP000051952"/>
    </source>
</evidence>
<keyword evidence="2" id="KW-1185">Reference proteome</keyword>
<organism evidence="1 2">
    <name type="scientific">Bodo saltans</name>
    <name type="common">Flagellated protozoan</name>
    <dbReference type="NCBI Taxonomy" id="75058"/>
    <lineage>
        <taxon>Eukaryota</taxon>
        <taxon>Discoba</taxon>
        <taxon>Euglenozoa</taxon>
        <taxon>Kinetoplastea</taxon>
        <taxon>Metakinetoplastina</taxon>
        <taxon>Eubodonida</taxon>
        <taxon>Bodonidae</taxon>
        <taxon>Bodo</taxon>
    </lineage>
</organism>
<dbReference type="EMBL" id="CYKH01002252">
    <property type="protein sequence ID" value="CUI15575.1"/>
    <property type="molecule type" value="Genomic_DNA"/>
</dbReference>
<proteinExistence type="predicted"/>
<dbReference type="Proteomes" id="UP000051952">
    <property type="component" value="Unassembled WGS sequence"/>
</dbReference>
<reference evidence="2" key="1">
    <citation type="submission" date="2015-09" db="EMBL/GenBank/DDBJ databases">
        <authorList>
            <consortium name="Pathogen Informatics"/>
        </authorList>
    </citation>
    <scope>NUCLEOTIDE SEQUENCE [LARGE SCALE GENOMIC DNA]</scope>
    <source>
        <strain evidence="2">Lake Konstanz</strain>
    </source>
</reference>